<evidence type="ECO:0000313" key="6">
    <source>
        <dbReference type="Proteomes" id="UP000504636"/>
    </source>
</evidence>
<dbReference type="InterPro" id="IPR054464">
    <property type="entry name" value="ULD_fung"/>
</dbReference>
<evidence type="ECO:0000313" key="7">
    <source>
        <dbReference type="RefSeq" id="XP_033578242.1"/>
    </source>
</evidence>
<dbReference type="GO" id="GO:0071356">
    <property type="term" value="P:cellular response to tumor necrosis factor"/>
    <property type="evidence" value="ECO:0007669"/>
    <property type="project" value="TreeGrafter"/>
</dbReference>
<dbReference type="SUPFAM" id="SSF48403">
    <property type="entry name" value="Ankyrin repeat"/>
    <property type="match status" value="1"/>
</dbReference>
<keyword evidence="6" id="KW-1185">Reference proteome</keyword>
<evidence type="ECO:0000256" key="1">
    <source>
        <dbReference type="ARBA" id="ARBA00022737"/>
    </source>
</evidence>
<protein>
    <submittedName>
        <fullName evidence="5 7">Ankyrin</fullName>
    </submittedName>
</protein>
<dbReference type="Pfam" id="PF00023">
    <property type="entry name" value="Ank"/>
    <property type="match status" value="1"/>
</dbReference>
<feature type="repeat" description="ANK" evidence="3">
    <location>
        <begin position="560"/>
        <end position="587"/>
    </location>
</feature>
<dbReference type="RefSeq" id="XP_033578242.1">
    <property type="nucleotide sequence ID" value="XM_033717800.1"/>
</dbReference>
<dbReference type="PROSITE" id="PS50088">
    <property type="entry name" value="ANK_REPEAT"/>
    <property type="match status" value="5"/>
</dbReference>
<name>A0A6A6YRU2_9PEZI</name>
<keyword evidence="1" id="KW-0677">Repeat</keyword>
<dbReference type="GO" id="GO:0005829">
    <property type="term" value="C:cytosol"/>
    <property type="evidence" value="ECO:0007669"/>
    <property type="project" value="TreeGrafter"/>
</dbReference>
<dbReference type="OrthoDB" id="5429838at2759"/>
<feature type="repeat" description="ANK" evidence="3">
    <location>
        <begin position="493"/>
        <end position="525"/>
    </location>
</feature>
<reference evidence="5 7" key="1">
    <citation type="journal article" date="2020" name="Stud. Mycol.">
        <title>101 Dothideomycetes genomes: a test case for predicting lifestyles and emergence of pathogens.</title>
        <authorList>
            <person name="Haridas S."/>
            <person name="Albert R."/>
            <person name="Binder M."/>
            <person name="Bloem J."/>
            <person name="Labutti K."/>
            <person name="Salamov A."/>
            <person name="Andreopoulos B."/>
            <person name="Baker S."/>
            <person name="Barry K."/>
            <person name="Bills G."/>
            <person name="Bluhm B."/>
            <person name="Cannon C."/>
            <person name="Castanera R."/>
            <person name="Culley D."/>
            <person name="Daum C."/>
            <person name="Ezra D."/>
            <person name="Gonzalez J."/>
            <person name="Henrissat B."/>
            <person name="Kuo A."/>
            <person name="Liang C."/>
            <person name="Lipzen A."/>
            <person name="Lutzoni F."/>
            <person name="Magnuson J."/>
            <person name="Mondo S."/>
            <person name="Nolan M."/>
            <person name="Ohm R."/>
            <person name="Pangilinan J."/>
            <person name="Park H.-J."/>
            <person name="Ramirez L."/>
            <person name="Alfaro M."/>
            <person name="Sun H."/>
            <person name="Tritt A."/>
            <person name="Yoshinaga Y."/>
            <person name="Zwiers L.-H."/>
            <person name="Turgeon B."/>
            <person name="Goodwin S."/>
            <person name="Spatafora J."/>
            <person name="Crous P."/>
            <person name="Grigoriev I."/>
        </authorList>
    </citation>
    <scope>NUCLEOTIDE SEQUENCE</scope>
    <source>
        <strain evidence="5 7">CBS 304.34</strain>
    </source>
</reference>
<keyword evidence="2 3" id="KW-0040">ANK repeat</keyword>
<accession>A0A6A6YRU2</accession>
<dbReference type="Gene3D" id="1.25.40.20">
    <property type="entry name" value="Ankyrin repeat-containing domain"/>
    <property type="match status" value="1"/>
</dbReference>
<dbReference type="Pfam" id="PF12796">
    <property type="entry name" value="Ank_2"/>
    <property type="match status" value="3"/>
</dbReference>
<dbReference type="Proteomes" id="UP000504636">
    <property type="component" value="Unplaced"/>
</dbReference>
<evidence type="ECO:0000256" key="2">
    <source>
        <dbReference type="ARBA" id="ARBA00023043"/>
    </source>
</evidence>
<dbReference type="InterPro" id="IPR002110">
    <property type="entry name" value="Ankyrin_rpt"/>
</dbReference>
<organism evidence="5">
    <name type="scientific">Mytilinidion resinicola</name>
    <dbReference type="NCBI Taxonomy" id="574789"/>
    <lineage>
        <taxon>Eukaryota</taxon>
        <taxon>Fungi</taxon>
        <taxon>Dikarya</taxon>
        <taxon>Ascomycota</taxon>
        <taxon>Pezizomycotina</taxon>
        <taxon>Dothideomycetes</taxon>
        <taxon>Pleosporomycetidae</taxon>
        <taxon>Mytilinidiales</taxon>
        <taxon>Mytilinidiaceae</taxon>
        <taxon>Mytilinidion</taxon>
    </lineage>
</organism>
<dbReference type="InterPro" id="IPR036770">
    <property type="entry name" value="Ankyrin_rpt-contain_sf"/>
</dbReference>
<reference evidence="7" key="2">
    <citation type="submission" date="2020-04" db="EMBL/GenBank/DDBJ databases">
        <authorList>
            <consortium name="NCBI Genome Project"/>
        </authorList>
    </citation>
    <scope>NUCLEOTIDE SEQUENCE</scope>
    <source>
        <strain evidence="7">CBS 304.34</strain>
    </source>
</reference>
<evidence type="ECO:0000313" key="5">
    <source>
        <dbReference type="EMBL" id="KAF2811278.1"/>
    </source>
</evidence>
<dbReference type="GeneID" id="54458693"/>
<proteinExistence type="predicted"/>
<dbReference type="GO" id="GO:0051059">
    <property type="term" value="F:NF-kappaB binding"/>
    <property type="evidence" value="ECO:0007669"/>
    <property type="project" value="TreeGrafter"/>
</dbReference>
<dbReference type="PANTHER" id="PTHR46680:SF3">
    <property type="entry name" value="NF-KAPPA-B INHIBITOR CACTUS"/>
    <property type="match status" value="1"/>
</dbReference>
<dbReference type="PANTHER" id="PTHR46680">
    <property type="entry name" value="NF-KAPPA-B INHIBITOR ALPHA"/>
    <property type="match status" value="1"/>
</dbReference>
<feature type="repeat" description="ANK" evidence="3">
    <location>
        <begin position="455"/>
        <end position="490"/>
    </location>
</feature>
<feature type="repeat" description="ANK" evidence="3">
    <location>
        <begin position="596"/>
        <end position="628"/>
    </location>
</feature>
<dbReference type="AlphaFoldDB" id="A0A6A6YRU2"/>
<reference evidence="7" key="3">
    <citation type="submission" date="2025-04" db="UniProtKB">
        <authorList>
            <consortium name="RefSeq"/>
        </authorList>
    </citation>
    <scope>IDENTIFICATION</scope>
    <source>
        <strain evidence="7">CBS 304.34</strain>
    </source>
</reference>
<evidence type="ECO:0000256" key="3">
    <source>
        <dbReference type="PROSITE-ProRule" id="PRU00023"/>
    </source>
</evidence>
<dbReference type="SMART" id="SM00248">
    <property type="entry name" value="ANK"/>
    <property type="match status" value="8"/>
</dbReference>
<feature type="domain" description="Ubiquitin-like" evidence="4">
    <location>
        <begin position="199"/>
        <end position="256"/>
    </location>
</feature>
<gene>
    <name evidence="5 7" type="ORF">BDZ99DRAFT_442162</name>
</gene>
<evidence type="ECO:0000259" key="4">
    <source>
        <dbReference type="Pfam" id="PF22893"/>
    </source>
</evidence>
<feature type="repeat" description="ANK" evidence="3">
    <location>
        <begin position="527"/>
        <end position="559"/>
    </location>
</feature>
<sequence length="796" mass="87664">MVVPFGISIGDFIAVGALAHDIAVALNDTRGAVAEYRSLIKLLESLVTSTQQITNFVSSSAACATLKIDQALANGLLFHVQCCRRLMTQFLTDSQKYTQSMVNGQGSKAKGILRKLKWKLYNSEDAQKLELRLSSHLNAFQTYLIAINIQFEAESTNRLESKIHQISYSLSEIHTLVAITQQNKPRDLGYQWEADPASSHIYLEDIIGRTLILPFTLCRNTQTFHDTLKIIFADHPGYQKVVKREFEIIDQDGDTVFNGSTLRERFDGLSSPPLGKVRPGACLEMNILITIKKKAPRDAMVMPLSRTQPCLICGLPSTGIGFRKCRNCDTTFRQTIKEHAGPNLEFPERWPSKVFKLKDALQSKERLMREVDTTSTESVLASSELMGLSLDSDWEQRHFRRIHYVIKYEVPIAYMANHFYNSRFPLIQAAGQGHARWVQGLLLNYDIDPNMRSFQGWTALQQACSATTGRPEAVAKMLIKHGAEVNATPGDGYALTALQAACKIGNEELVDILLEYDADIHATPASFGETALTAASRGGHRMIVDRLLKLGADVNQQAPRSLNALQAAAQRGDVELVERLVQEGADVINQPASKTEGATALQNVAAFGSTALMEELIEKGADVHAPGSETRGLTALQAAASQADLAKVRMLIEKYGADLNEPRSAREGYTALEAACCKIAKAAYRSRLGLFGKDHGSESNGLELIEYVLDCGARITPFTLHIAAAWGNLPMTRLLLHHGARITDPPDNRFIFASFGDDRDVGQTALETAKLNDRQEVVDLLQAWPAGPEDMLVAAL</sequence>
<dbReference type="EMBL" id="MU003699">
    <property type="protein sequence ID" value="KAF2811278.1"/>
    <property type="molecule type" value="Genomic_DNA"/>
</dbReference>
<dbReference type="Pfam" id="PF22893">
    <property type="entry name" value="ULD_2"/>
    <property type="match status" value="1"/>
</dbReference>
<dbReference type="InterPro" id="IPR051070">
    <property type="entry name" value="NF-kappa-B_inhibitor"/>
</dbReference>
<dbReference type="PROSITE" id="PS50297">
    <property type="entry name" value="ANK_REP_REGION"/>
    <property type="match status" value="4"/>
</dbReference>